<comment type="caution">
    <text evidence="3">The sequence shown here is derived from an EMBL/GenBank/DDBJ whole genome shotgun (WGS) entry which is preliminary data.</text>
</comment>
<proteinExistence type="predicted"/>
<dbReference type="EMBL" id="QRAP01000003">
    <property type="protein sequence ID" value="RDK92812.1"/>
    <property type="molecule type" value="Genomic_DNA"/>
</dbReference>
<accession>A0A370QU78</accession>
<dbReference type="OrthoDB" id="5840260at2"/>
<evidence type="ECO:0000313" key="3">
    <source>
        <dbReference type="EMBL" id="RDK92812.1"/>
    </source>
</evidence>
<organism evidence="3 4">
    <name type="scientific">Enterobacillus tribolii</name>
    <dbReference type="NCBI Taxonomy" id="1487935"/>
    <lineage>
        <taxon>Bacteria</taxon>
        <taxon>Pseudomonadati</taxon>
        <taxon>Pseudomonadota</taxon>
        <taxon>Gammaproteobacteria</taxon>
        <taxon>Enterobacterales</taxon>
        <taxon>Hafniaceae</taxon>
        <taxon>Enterobacillus</taxon>
    </lineage>
</organism>
<dbReference type="InterPro" id="IPR017745">
    <property type="entry name" value="BcsE"/>
</dbReference>
<protein>
    <recommendedName>
        <fullName evidence="1">Cellulose biosynthesis protein BcsE</fullName>
    </recommendedName>
</protein>
<reference evidence="3 4" key="1">
    <citation type="submission" date="2018-07" db="EMBL/GenBank/DDBJ databases">
        <title>Genomic Encyclopedia of Type Strains, Phase IV (KMG-IV): sequencing the most valuable type-strain genomes for metagenomic binning, comparative biology and taxonomic classification.</title>
        <authorList>
            <person name="Goeker M."/>
        </authorList>
    </citation>
    <scope>NUCLEOTIDE SEQUENCE [LARGE SCALE GENOMIC DNA]</scope>
    <source>
        <strain evidence="3 4">DSM 103736</strain>
    </source>
</reference>
<dbReference type="RefSeq" id="WP_115458000.1">
    <property type="nucleotide sequence ID" value="NZ_QRAP01000003.1"/>
</dbReference>
<dbReference type="AlphaFoldDB" id="A0A370QU78"/>
<gene>
    <name evidence="3" type="ORF">C8D90_103204</name>
</gene>
<name>A0A370QU78_9GAMM</name>
<feature type="region of interest" description="Disordered" evidence="2">
    <location>
        <begin position="485"/>
        <end position="504"/>
    </location>
</feature>
<dbReference type="Proteomes" id="UP000254848">
    <property type="component" value="Unassembled WGS sequence"/>
</dbReference>
<evidence type="ECO:0000256" key="2">
    <source>
        <dbReference type="SAM" id="MobiDB-lite"/>
    </source>
</evidence>
<dbReference type="Pfam" id="PF10995">
    <property type="entry name" value="CBP_BcsE"/>
    <property type="match status" value="1"/>
</dbReference>
<dbReference type="NCBIfam" id="TIGR03369">
    <property type="entry name" value="cellulose_bcsE"/>
    <property type="match status" value="1"/>
</dbReference>
<evidence type="ECO:0000313" key="4">
    <source>
        <dbReference type="Proteomes" id="UP000254848"/>
    </source>
</evidence>
<keyword evidence="4" id="KW-1185">Reference proteome</keyword>
<evidence type="ECO:0000256" key="1">
    <source>
        <dbReference type="NCBIfam" id="TIGR03369"/>
    </source>
</evidence>
<dbReference type="GO" id="GO:0035438">
    <property type="term" value="F:cyclic-di-GMP binding"/>
    <property type="evidence" value="ECO:0007669"/>
    <property type="project" value="InterPro"/>
</dbReference>
<sequence length="521" mass="58757">MTLSFTLGVHQLWDEVQTMQTPGLYWLNADREQDAKTFTNQMIAAQPIDCNAALISIGAPPAEIVGGPENFTNGPAKLPIFLLPQEEKALLQLSEDLTRILNPRESLLVLFSPASFWESIEKEVLTRWVTNINTWLNQRRCTLLVICHGSGVNNIRKIFISKHRQLWGLASLRGLQDEYRYDVAFWCNQNGVSASLDTVILHDGQGWRIEEEKPRTLQPRNDDFLYLAHANVLEGAPPLSENWSLFGSNKALADAAYAAQAATLIFSLKQNDQIDELAHLVHGLRRQRGNALKLIVRENAPCLRFSDERLLLACGANLIIPYNAPLSRSLTMIESVQGQVFPRHVPADINVLLKAMRPLNMKGYIPHPRFCETMLALMNNALLPEDSKGLLIALRPVPGLKVRQALTLCHIRRFGDLVTLDDERMTLFLSSCRLNDLDVALRHIFPLPVDEVFSNRMVWYQDKQIIAEIHQMQQSRPPHWQEPDVADIHRSNDPAAGSGKRAPQVPYPITLLHARGRESAS</sequence>